<evidence type="ECO:0000256" key="1">
    <source>
        <dbReference type="SAM" id="Phobius"/>
    </source>
</evidence>
<name>A0A927BB59_9BACT</name>
<feature type="transmembrane region" description="Helical" evidence="1">
    <location>
        <begin position="98"/>
        <end position="117"/>
    </location>
</feature>
<protein>
    <submittedName>
        <fullName evidence="2">Uncharacterized protein</fullName>
    </submittedName>
</protein>
<feature type="transmembrane region" description="Helical" evidence="1">
    <location>
        <begin position="58"/>
        <end position="78"/>
    </location>
</feature>
<comment type="caution">
    <text evidence="2">The sequence shown here is derived from an EMBL/GenBank/DDBJ whole genome shotgun (WGS) entry which is preliminary data.</text>
</comment>
<keyword evidence="3" id="KW-1185">Reference proteome</keyword>
<proteinExistence type="predicted"/>
<keyword evidence="1" id="KW-0812">Transmembrane</keyword>
<accession>A0A927BB59</accession>
<feature type="transmembrane region" description="Helical" evidence="1">
    <location>
        <begin position="138"/>
        <end position="160"/>
    </location>
</feature>
<reference evidence="2" key="1">
    <citation type="submission" date="2020-09" db="EMBL/GenBank/DDBJ databases">
        <authorList>
            <person name="Kim M.K."/>
        </authorList>
    </citation>
    <scope>NUCLEOTIDE SEQUENCE</scope>
    <source>
        <strain evidence="2">BT664</strain>
    </source>
</reference>
<keyword evidence="1" id="KW-0472">Membrane</keyword>
<dbReference type="Pfam" id="PF22503">
    <property type="entry name" value="DUF6992"/>
    <property type="match status" value="1"/>
</dbReference>
<sequence length="169" mass="18566">MPPISPAELAAIFQAQELLIGRGLAVLATWALANLIVSGRFLSKADRRYAAFYFHGMNVGWGAINAALACWGVLHLHFSAPAGLGLGEVFRAQLFNENLFLLNAGLDVAYVMTGFYLRAQAAWPGQPHQARLHGFGRSLWVQGGFLLVFDAAMWILLHWLGRSWLMGLT</sequence>
<dbReference type="AlphaFoldDB" id="A0A927BB59"/>
<dbReference type="RefSeq" id="WP_191004329.1">
    <property type="nucleotide sequence ID" value="NZ_JACXAD010000005.1"/>
</dbReference>
<organism evidence="2 3">
    <name type="scientific">Hymenobacter montanus</name>
    <dbReference type="NCBI Taxonomy" id="2771359"/>
    <lineage>
        <taxon>Bacteria</taxon>
        <taxon>Pseudomonadati</taxon>
        <taxon>Bacteroidota</taxon>
        <taxon>Cytophagia</taxon>
        <taxon>Cytophagales</taxon>
        <taxon>Hymenobacteraceae</taxon>
        <taxon>Hymenobacter</taxon>
    </lineage>
</organism>
<dbReference type="EMBL" id="JACXAD010000005">
    <property type="protein sequence ID" value="MBD2767512.1"/>
    <property type="molecule type" value="Genomic_DNA"/>
</dbReference>
<dbReference type="InterPro" id="IPR054261">
    <property type="entry name" value="DUF6992"/>
</dbReference>
<dbReference type="Proteomes" id="UP000612233">
    <property type="component" value="Unassembled WGS sequence"/>
</dbReference>
<gene>
    <name evidence="2" type="ORF">IC235_06365</name>
</gene>
<keyword evidence="1" id="KW-1133">Transmembrane helix</keyword>
<feature type="transmembrane region" description="Helical" evidence="1">
    <location>
        <begin position="20"/>
        <end position="37"/>
    </location>
</feature>
<evidence type="ECO:0000313" key="3">
    <source>
        <dbReference type="Proteomes" id="UP000612233"/>
    </source>
</evidence>
<evidence type="ECO:0000313" key="2">
    <source>
        <dbReference type="EMBL" id="MBD2767512.1"/>
    </source>
</evidence>